<dbReference type="Pfam" id="PF00994">
    <property type="entry name" value="MoCF_biosynth"/>
    <property type="match status" value="1"/>
</dbReference>
<dbReference type="SUPFAM" id="SSF63867">
    <property type="entry name" value="MoeA C-terminal domain-like"/>
    <property type="match status" value="1"/>
</dbReference>
<comment type="pathway">
    <text evidence="2 6">Cofactor biosynthesis; molybdopterin biosynthesis.</text>
</comment>
<keyword evidence="4 6" id="KW-0501">Molybdenum cofactor biosynthesis</keyword>
<evidence type="ECO:0000256" key="3">
    <source>
        <dbReference type="ARBA" id="ARBA00010763"/>
    </source>
</evidence>
<dbReference type="GO" id="GO:0046872">
    <property type="term" value="F:metal ion binding"/>
    <property type="evidence" value="ECO:0007669"/>
    <property type="project" value="UniProtKB-UniRule"/>
</dbReference>
<dbReference type="InterPro" id="IPR036135">
    <property type="entry name" value="MoeA_linker/N_sf"/>
</dbReference>
<dbReference type="SUPFAM" id="SSF63882">
    <property type="entry name" value="MoeA N-terminal region -like"/>
    <property type="match status" value="1"/>
</dbReference>
<dbReference type="InterPro" id="IPR001453">
    <property type="entry name" value="MoaB/Mog_dom"/>
</dbReference>
<dbReference type="Gene3D" id="2.40.340.10">
    <property type="entry name" value="MoeA, C-terminal, domain IV"/>
    <property type="match status" value="1"/>
</dbReference>
<comment type="cofactor">
    <cofactor evidence="6">
        <name>Mg(2+)</name>
        <dbReference type="ChEBI" id="CHEBI:18420"/>
    </cofactor>
</comment>
<dbReference type="Gene3D" id="2.170.190.11">
    <property type="entry name" value="Molybdopterin biosynthesis moea protein, domain 3"/>
    <property type="match status" value="1"/>
</dbReference>
<reference evidence="8 9" key="1">
    <citation type="submission" date="2020-08" db="EMBL/GenBank/DDBJ databases">
        <title>Genomic Encyclopedia of Type Strains, Phase IV (KMG-IV): sequencing the most valuable type-strain genomes for metagenomic binning, comparative biology and taxonomic classification.</title>
        <authorList>
            <person name="Goeker M."/>
        </authorList>
    </citation>
    <scope>NUCLEOTIDE SEQUENCE [LARGE SCALE GENOMIC DNA]</scope>
    <source>
        <strain evidence="8 9">DSM 102235</strain>
    </source>
</reference>
<dbReference type="GO" id="GO:0006777">
    <property type="term" value="P:Mo-molybdopterin cofactor biosynthetic process"/>
    <property type="evidence" value="ECO:0007669"/>
    <property type="project" value="UniProtKB-UniRule"/>
</dbReference>
<dbReference type="NCBIfam" id="TIGR00177">
    <property type="entry name" value="molyb_syn"/>
    <property type="match status" value="1"/>
</dbReference>
<dbReference type="SUPFAM" id="SSF53218">
    <property type="entry name" value="Molybdenum cofactor biosynthesis proteins"/>
    <property type="match status" value="1"/>
</dbReference>
<keyword evidence="9" id="KW-1185">Reference proteome</keyword>
<dbReference type="Proteomes" id="UP000541426">
    <property type="component" value="Unassembled WGS sequence"/>
</dbReference>
<dbReference type="InterPro" id="IPR036425">
    <property type="entry name" value="MoaB/Mog-like_dom_sf"/>
</dbReference>
<dbReference type="GO" id="GO:0061599">
    <property type="term" value="F:molybdopterin molybdotransferase activity"/>
    <property type="evidence" value="ECO:0007669"/>
    <property type="project" value="UniProtKB-UniRule"/>
</dbReference>
<evidence type="ECO:0000313" key="9">
    <source>
        <dbReference type="Proteomes" id="UP000541426"/>
    </source>
</evidence>
<evidence type="ECO:0000256" key="5">
    <source>
        <dbReference type="ARBA" id="ARBA00047317"/>
    </source>
</evidence>
<dbReference type="Pfam" id="PF03453">
    <property type="entry name" value="MoeA_N"/>
    <property type="match status" value="1"/>
</dbReference>
<keyword evidence="6" id="KW-0479">Metal-binding</keyword>
<keyword evidence="6" id="KW-0500">Molybdenum</keyword>
<sequence>MDGSIVGAGCDCDQLAARQSLLSHGEAVQIALEQVRPISEFETVGLAAAQGRVTAQRIIAANAMPSFDNSAMDGFALRLGDLAGRCCLPVAGTVAAGDAPRDLPPGAALRIYTGAPLPRGADAVVMVEACVDKGHKVHIETPPAPGANIRHAGSDQGAGQVLIPEGTRVAPHHIGLLAANGLTQVTVTRRPRVAVFSTGDEVSDGSCAPGQINDANRPMLCALLAQDGAEVHDLGILPDDATATEAAFGALGNAYDLILTTGAVSMGGKDHVRAALCAAGGRIEAWRVALKPGKPVMFGMLNGAAVTGLPGNPMAVHVGYHMFAGPQLARLSGAAPRRFAEVPARADFDWQRKPGRAEVFPVRLVFHDAGGLPVLRRLGQGVSATLLPLTQADGLAIVAADCAKLAPGDLLHWHPFNACGDCA</sequence>
<evidence type="ECO:0000256" key="6">
    <source>
        <dbReference type="RuleBase" id="RU365090"/>
    </source>
</evidence>
<evidence type="ECO:0000256" key="2">
    <source>
        <dbReference type="ARBA" id="ARBA00005046"/>
    </source>
</evidence>
<dbReference type="PANTHER" id="PTHR10192">
    <property type="entry name" value="MOLYBDOPTERIN BIOSYNTHESIS PROTEIN"/>
    <property type="match status" value="1"/>
</dbReference>
<dbReference type="EC" id="2.10.1.1" evidence="6"/>
<dbReference type="Pfam" id="PF03454">
    <property type="entry name" value="MoeA_C"/>
    <property type="match status" value="1"/>
</dbReference>
<keyword evidence="6" id="KW-0460">Magnesium</keyword>
<organism evidence="8 9">
    <name type="scientific">Sagittula marina</name>
    <dbReference type="NCBI Taxonomy" id="943940"/>
    <lineage>
        <taxon>Bacteria</taxon>
        <taxon>Pseudomonadati</taxon>
        <taxon>Pseudomonadota</taxon>
        <taxon>Alphaproteobacteria</taxon>
        <taxon>Rhodobacterales</taxon>
        <taxon>Roseobacteraceae</taxon>
        <taxon>Sagittula</taxon>
    </lineage>
</organism>
<dbReference type="Gene3D" id="3.90.105.10">
    <property type="entry name" value="Molybdopterin biosynthesis moea protein, domain 2"/>
    <property type="match status" value="1"/>
</dbReference>
<dbReference type="EMBL" id="JACIEJ010000013">
    <property type="protein sequence ID" value="MBB3987780.1"/>
    <property type="molecule type" value="Genomic_DNA"/>
</dbReference>
<dbReference type="NCBIfam" id="NF045515">
    <property type="entry name" value="Glp_gephyrin"/>
    <property type="match status" value="1"/>
</dbReference>
<dbReference type="UniPathway" id="UPA00344"/>
<dbReference type="SMART" id="SM00852">
    <property type="entry name" value="MoCF_biosynth"/>
    <property type="match status" value="1"/>
</dbReference>
<dbReference type="InterPro" id="IPR038987">
    <property type="entry name" value="MoeA-like"/>
</dbReference>
<evidence type="ECO:0000256" key="1">
    <source>
        <dbReference type="ARBA" id="ARBA00002901"/>
    </source>
</evidence>
<dbReference type="InterPro" id="IPR005111">
    <property type="entry name" value="MoeA_C_domain_IV"/>
</dbReference>
<dbReference type="GO" id="GO:0005829">
    <property type="term" value="C:cytosol"/>
    <property type="evidence" value="ECO:0007669"/>
    <property type="project" value="TreeGrafter"/>
</dbReference>
<evidence type="ECO:0000256" key="4">
    <source>
        <dbReference type="ARBA" id="ARBA00023150"/>
    </source>
</evidence>
<dbReference type="PROSITE" id="PS01079">
    <property type="entry name" value="MOCF_BIOSYNTHESIS_2"/>
    <property type="match status" value="1"/>
</dbReference>
<proteinExistence type="inferred from homology"/>
<dbReference type="PANTHER" id="PTHR10192:SF5">
    <property type="entry name" value="GEPHYRIN"/>
    <property type="match status" value="1"/>
</dbReference>
<comment type="function">
    <text evidence="1 6">Catalyzes the insertion of molybdate into adenylated molybdopterin with the concomitant release of AMP.</text>
</comment>
<dbReference type="InterPro" id="IPR036688">
    <property type="entry name" value="MoeA_C_domain_IV_sf"/>
</dbReference>
<accession>A0A7W6DW83</accession>
<dbReference type="RefSeq" id="WP_183969181.1">
    <property type="nucleotide sequence ID" value="NZ_JACIEJ010000013.1"/>
</dbReference>
<name>A0A7W6DW83_9RHOB</name>
<evidence type="ECO:0000313" key="8">
    <source>
        <dbReference type="EMBL" id="MBB3987780.1"/>
    </source>
</evidence>
<comment type="catalytic activity">
    <reaction evidence="5">
        <text>adenylyl-molybdopterin + molybdate = Mo-molybdopterin + AMP + H(+)</text>
        <dbReference type="Rhea" id="RHEA:35047"/>
        <dbReference type="ChEBI" id="CHEBI:15378"/>
        <dbReference type="ChEBI" id="CHEBI:36264"/>
        <dbReference type="ChEBI" id="CHEBI:62727"/>
        <dbReference type="ChEBI" id="CHEBI:71302"/>
        <dbReference type="ChEBI" id="CHEBI:456215"/>
        <dbReference type="EC" id="2.10.1.1"/>
    </reaction>
</comment>
<dbReference type="CDD" id="cd00887">
    <property type="entry name" value="MoeA"/>
    <property type="match status" value="1"/>
</dbReference>
<comment type="similarity">
    <text evidence="3 6">Belongs to the MoeA family.</text>
</comment>
<keyword evidence="6 8" id="KW-0808">Transferase</keyword>
<gene>
    <name evidence="8" type="ORF">GGQ68_004134</name>
</gene>
<dbReference type="InterPro" id="IPR005110">
    <property type="entry name" value="MoeA_linker/N"/>
</dbReference>
<dbReference type="Gene3D" id="3.40.980.10">
    <property type="entry name" value="MoaB/Mog-like domain"/>
    <property type="match status" value="1"/>
</dbReference>
<comment type="caution">
    <text evidence="8">The sequence shown here is derived from an EMBL/GenBank/DDBJ whole genome shotgun (WGS) entry which is preliminary data.</text>
</comment>
<protein>
    <recommendedName>
        <fullName evidence="6">Molybdopterin molybdenumtransferase</fullName>
        <ecNumber evidence="6">2.10.1.1</ecNumber>
    </recommendedName>
</protein>
<dbReference type="AlphaFoldDB" id="A0A7W6DW83"/>
<evidence type="ECO:0000259" key="7">
    <source>
        <dbReference type="SMART" id="SM00852"/>
    </source>
</evidence>
<dbReference type="InterPro" id="IPR008284">
    <property type="entry name" value="MoCF_biosynth_CS"/>
</dbReference>
<feature type="domain" description="MoaB/Mog" evidence="7">
    <location>
        <begin position="194"/>
        <end position="330"/>
    </location>
</feature>